<dbReference type="OrthoDB" id="9157488at2"/>
<dbReference type="RefSeq" id="WP_001518133.1">
    <property type="nucleotide sequence ID" value="NZ_QJJG01000014.1"/>
</dbReference>
<dbReference type="Pfam" id="PF23982">
    <property type="entry name" value="XM1_gp53_minor_capsid"/>
    <property type="match status" value="1"/>
</dbReference>
<name>A0A0G3SA77_KLEOX</name>
<evidence type="ECO:0000313" key="1">
    <source>
        <dbReference type="EMBL" id="PXW42163.1"/>
    </source>
</evidence>
<dbReference type="KEGG" id="koc:AB185_26145"/>
<reference evidence="1 2" key="1">
    <citation type="submission" date="2018-05" db="EMBL/GenBank/DDBJ databases">
        <title>Freshwater and sediment microbial communities from various areas in North America, analyzing microbe dynamics in response to fracking.</title>
        <authorList>
            <person name="Lamendella R."/>
        </authorList>
    </citation>
    <scope>NUCLEOTIDE SEQUENCE [LARGE SCALE GENOMIC DNA]</scope>
    <source>
        <strain evidence="1 2">67</strain>
    </source>
</reference>
<dbReference type="EMBL" id="QJJG01000014">
    <property type="protein sequence ID" value="PXW42163.1"/>
    <property type="molecule type" value="Genomic_DNA"/>
</dbReference>
<proteinExistence type="predicted"/>
<dbReference type="InterPro" id="IPR056914">
    <property type="entry name" value="Gp53-like"/>
</dbReference>
<sequence>MAGFQTRINQYPAPGVEGAFAGTNPHATYQAGEGALVAGEDGLTVGRFAWDVDGVASNAGSGVPSGFVHRDGQASITIWLGQASMLIQPGREITLMVAGDFWAKTSTAATRGQKVFASLTTGEVQVAAAGATVAGFIETAFYAASDCDAGELVKISTWSK</sequence>
<evidence type="ECO:0008006" key="3">
    <source>
        <dbReference type="Google" id="ProtNLM"/>
    </source>
</evidence>
<comment type="caution">
    <text evidence="1">The sequence shown here is derived from an EMBL/GenBank/DDBJ whole genome shotgun (WGS) entry which is preliminary data.</text>
</comment>
<dbReference type="AlphaFoldDB" id="A0A0G3SA77"/>
<evidence type="ECO:0000313" key="2">
    <source>
        <dbReference type="Proteomes" id="UP000247485"/>
    </source>
</evidence>
<gene>
    <name evidence="1" type="ORF">DET57_114155</name>
</gene>
<organism evidence="1 2">
    <name type="scientific">Klebsiella oxytoca</name>
    <dbReference type="NCBI Taxonomy" id="571"/>
    <lineage>
        <taxon>Bacteria</taxon>
        <taxon>Pseudomonadati</taxon>
        <taxon>Pseudomonadota</taxon>
        <taxon>Gammaproteobacteria</taxon>
        <taxon>Enterobacterales</taxon>
        <taxon>Enterobacteriaceae</taxon>
        <taxon>Klebsiella/Raoultella group</taxon>
        <taxon>Klebsiella</taxon>
    </lineage>
</organism>
<dbReference type="STRING" id="571.AB185_26145"/>
<dbReference type="Proteomes" id="UP000247485">
    <property type="component" value="Unassembled WGS sequence"/>
</dbReference>
<accession>A0A0G3SA77</accession>
<protein>
    <recommendedName>
        <fullName evidence="3">DUF2190 family protein</fullName>
    </recommendedName>
</protein>